<evidence type="ECO:0000256" key="2">
    <source>
        <dbReference type="ARBA" id="ARBA00006676"/>
    </source>
</evidence>
<dbReference type="InterPro" id="IPR006330">
    <property type="entry name" value="Ado/ade_deaminase"/>
</dbReference>
<comment type="caution">
    <text evidence="8">The sequence shown here is derived from an EMBL/GenBank/DDBJ whole genome shotgun (WGS) entry which is preliminary data.</text>
</comment>
<evidence type="ECO:0000256" key="4">
    <source>
        <dbReference type="ARBA" id="ARBA00022723"/>
    </source>
</evidence>
<name>A0A150RZS0_SORCE</name>
<dbReference type="Gene3D" id="3.20.20.140">
    <property type="entry name" value="Metal-dependent hydrolases"/>
    <property type="match status" value="1"/>
</dbReference>
<dbReference type="GO" id="GO:0004000">
    <property type="term" value="F:adenosine deaminase activity"/>
    <property type="evidence" value="ECO:0007669"/>
    <property type="project" value="TreeGrafter"/>
</dbReference>
<comment type="cofactor">
    <cofactor evidence="1">
        <name>Zn(2+)</name>
        <dbReference type="ChEBI" id="CHEBI:29105"/>
    </cofactor>
</comment>
<feature type="domain" description="Adenosine deaminase" evidence="7">
    <location>
        <begin position="215"/>
        <end position="439"/>
    </location>
</feature>
<dbReference type="EC" id="3.5.4.4" evidence="3"/>
<protein>
    <recommendedName>
        <fullName evidence="3">adenosine deaminase</fullName>
        <ecNumber evidence="3">3.5.4.4</ecNumber>
    </recommendedName>
</protein>
<dbReference type="GO" id="GO:0006154">
    <property type="term" value="P:adenosine catabolic process"/>
    <property type="evidence" value="ECO:0007669"/>
    <property type="project" value="TreeGrafter"/>
</dbReference>
<dbReference type="EMBL" id="JEMB01001639">
    <property type="protein sequence ID" value="KYF85734.1"/>
    <property type="molecule type" value="Genomic_DNA"/>
</dbReference>
<dbReference type="AlphaFoldDB" id="A0A150RZS0"/>
<dbReference type="PANTHER" id="PTHR11409:SF43">
    <property type="entry name" value="ADENOSINE DEAMINASE"/>
    <property type="match status" value="1"/>
</dbReference>
<evidence type="ECO:0000256" key="3">
    <source>
        <dbReference type="ARBA" id="ARBA00012784"/>
    </source>
</evidence>
<organism evidence="8 9">
    <name type="scientific">Sorangium cellulosum</name>
    <name type="common">Polyangium cellulosum</name>
    <dbReference type="NCBI Taxonomy" id="56"/>
    <lineage>
        <taxon>Bacteria</taxon>
        <taxon>Pseudomonadati</taxon>
        <taxon>Myxococcota</taxon>
        <taxon>Polyangia</taxon>
        <taxon>Polyangiales</taxon>
        <taxon>Polyangiaceae</taxon>
        <taxon>Sorangium</taxon>
    </lineage>
</organism>
<accession>A0A150RZS0</accession>
<keyword evidence="6" id="KW-0862">Zinc</keyword>
<dbReference type="Pfam" id="PF00962">
    <property type="entry name" value="A_deaminase"/>
    <property type="match status" value="1"/>
</dbReference>
<dbReference type="GO" id="GO:0005829">
    <property type="term" value="C:cytosol"/>
    <property type="evidence" value="ECO:0007669"/>
    <property type="project" value="TreeGrafter"/>
</dbReference>
<evidence type="ECO:0000313" key="8">
    <source>
        <dbReference type="EMBL" id="KYF85734.1"/>
    </source>
</evidence>
<keyword evidence="5" id="KW-0378">Hydrolase</keyword>
<reference evidence="8 9" key="1">
    <citation type="submission" date="2014-02" db="EMBL/GenBank/DDBJ databases">
        <title>The small core and large imbalanced accessory genome model reveals a collaborative survival strategy of Sorangium cellulosum strains in nature.</title>
        <authorList>
            <person name="Han K."/>
            <person name="Peng R."/>
            <person name="Blom J."/>
            <person name="Li Y.-Z."/>
        </authorList>
    </citation>
    <scope>NUCLEOTIDE SEQUENCE [LARGE SCALE GENOMIC DNA]</scope>
    <source>
        <strain evidence="8 9">So0011-07</strain>
    </source>
</reference>
<evidence type="ECO:0000313" key="9">
    <source>
        <dbReference type="Proteomes" id="UP000075635"/>
    </source>
</evidence>
<evidence type="ECO:0000259" key="7">
    <source>
        <dbReference type="Pfam" id="PF00962"/>
    </source>
</evidence>
<dbReference type="GO" id="GO:0046872">
    <property type="term" value="F:metal ion binding"/>
    <property type="evidence" value="ECO:0007669"/>
    <property type="project" value="UniProtKB-KW"/>
</dbReference>
<keyword evidence="4" id="KW-0479">Metal-binding</keyword>
<dbReference type="GO" id="GO:0043103">
    <property type="term" value="P:hypoxanthine salvage"/>
    <property type="evidence" value="ECO:0007669"/>
    <property type="project" value="TreeGrafter"/>
</dbReference>
<evidence type="ECO:0000256" key="6">
    <source>
        <dbReference type="ARBA" id="ARBA00022833"/>
    </source>
</evidence>
<dbReference type="PANTHER" id="PTHR11409">
    <property type="entry name" value="ADENOSINE DEAMINASE"/>
    <property type="match status" value="1"/>
</dbReference>
<proteinExistence type="inferred from homology"/>
<dbReference type="SUPFAM" id="SSF51556">
    <property type="entry name" value="Metallo-dependent hydrolases"/>
    <property type="match status" value="1"/>
</dbReference>
<dbReference type="GO" id="GO:0046103">
    <property type="term" value="P:inosine biosynthetic process"/>
    <property type="evidence" value="ECO:0007669"/>
    <property type="project" value="TreeGrafter"/>
</dbReference>
<dbReference type="InterPro" id="IPR032466">
    <property type="entry name" value="Metal_Hydrolase"/>
</dbReference>
<dbReference type="InterPro" id="IPR001365">
    <property type="entry name" value="A_deaminase_dom"/>
</dbReference>
<comment type="similarity">
    <text evidence="2">Belongs to the metallo-dependent hydrolases superfamily. Adenosine and AMP deaminases family.</text>
</comment>
<evidence type="ECO:0000256" key="1">
    <source>
        <dbReference type="ARBA" id="ARBA00001947"/>
    </source>
</evidence>
<sequence>MAERLEEIRDDHEAVQAFVLGMPKGGDLHSHTSGAVTPESMIAWGAADGACIDTTTFVASSGPCADGAVPIADALDDQALYDSIVQAWSMEDFMGTLLEGHQHFFDSFGKFGGVLIDSRSDDMVAQVRSTAGKNNQVYVELMQGFGSGTAGTLAEAAMLDDDVWDEPYLLEKRAEILEDPGFDAAIDAAKASIESSLSGSDTLLDCGTPMADPGCNVDVRFLVAANRTRTRAYVFGQWVFAFELAQVVPEIVGVNLVSPEENANSLRYYNDEMLALSVLDRFNEEDATRTPVHVGLHAGELIPDVLPMTPEGQMELDYHIRNAVEIAHAERIGHGVDALGEMAGDGADDLLSDMARMGVMVEICLTSNDALLDVEGREHPLKQYMAKNVPVALSTDDQGILRIDITHEYVRAVEEQGLTYPQLKKIARTSLEHAFLAGESLWKTRDDFSALVDECASDSPGETPSAGCDAFLRANDKARIQWRHESATSAFEEATVSP</sequence>
<dbReference type="Proteomes" id="UP000075635">
    <property type="component" value="Unassembled WGS sequence"/>
</dbReference>
<gene>
    <name evidence="8" type="ORF">BE17_39230</name>
</gene>
<evidence type="ECO:0000256" key="5">
    <source>
        <dbReference type="ARBA" id="ARBA00022801"/>
    </source>
</evidence>